<name>X0XX67_9ZZZZ</name>
<comment type="caution">
    <text evidence="1">The sequence shown here is derived from an EMBL/GenBank/DDBJ whole genome shotgun (WGS) entry which is preliminary data.</text>
</comment>
<dbReference type="AlphaFoldDB" id="X0XX67"/>
<feature type="non-terminal residue" evidence="1">
    <location>
        <position position="1"/>
    </location>
</feature>
<proteinExistence type="predicted"/>
<sequence>LDEEALRQMDRMEPKQIVKRFTSLKYRELGHKVIDGVEAEGIEVNDPKILSGANFPIDSLVARLWVNGATDLPILLEVEIIGNEGLLEIKTVMDRFQWDIQLDASEFEPNIPDDYIVLEE</sequence>
<dbReference type="EMBL" id="BARS01054346">
    <property type="protein sequence ID" value="GAG47949.1"/>
    <property type="molecule type" value="Genomic_DNA"/>
</dbReference>
<organism evidence="1">
    <name type="scientific">marine sediment metagenome</name>
    <dbReference type="NCBI Taxonomy" id="412755"/>
    <lineage>
        <taxon>unclassified sequences</taxon>
        <taxon>metagenomes</taxon>
        <taxon>ecological metagenomes</taxon>
    </lineage>
</organism>
<reference evidence="1" key="1">
    <citation type="journal article" date="2014" name="Front. Microbiol.">
        <title>High frequency of phylogenetically diverse reductive dehalogenase-homologous genes in deep subseafloor sedimentary metagenomes.</title>
        <authorList>
            <person name="Kawai M."/>
            <person name="Futagami T."/>
            <person name="Toyoda A."/>
            <person name="Takaki Y."/>
            <person name="Nishi S."/>
            <person name="Hori S."/>
            <person name="Arai W."/>
            <person name="Tsubouchi T."/>
            <person name="Morono Y."/>
            <person name="Uchiyama I."/>
            <person name="Ito T."/>
            <person name="Fujiyama A."/>
            <person name="Inagaki F."/>
            <person name="Takami H."/>
        </authorList>
    </citation>
    <scope>NUCLEOTIDE SEQUENCE</scope>
    <source>
        <strain evidence="1">Expedition CK06-06</strain>
    </source>
</reference>
<evidence type="ECO:0000313" key="1">
    <source>
        <dbReference type="EMBL" id="GAG47949.1"/>
    </source>
</evidence>
<protein>
    <submittedName>
        <fullName evidence="1">Uncharacterized protein</fullName>
    </submittedName>
</protein>
<gene>
    <name evidence="1" type="ORF">S01H1_80471</name>
</gene>
<accession>X0XX67</accession>